<dbReference type="InterPro" id="IPR025110">
    <property type="entry name" value="AMP-bd_C"/>
</dbReference>
<dbReference type="PANTHER" id="PTHR45527:SF1">
    <property type="entry name" value="FATTY ACID SYNTHASE"/>
    <property type="match status" value="1"/>
</dbReference>
<evidence type="ECO:0000313" key="4">
    <source>
        <dbReference type="Proteomes" id="UP001596512"/>
    </source>
</evidence>
<dbReference type="Pfam" id="PF13193">
    <property type="entry name" value="AMP-binding_C"/>
    <property type="match status" value="1"/>
</dbReference>
<dbReference type="Gene3D" id="3.30.300.30">
    <property type="match status" value="1"/>
</dbReference>
<name>A0ABW2TPU0_9PSEU</name>
<sequence>MYRTGDLVRWTRDGDLEFLGRADDQVKIRGFRVELGEVEAALRSHPAVVDAAATVHTDDRGHKRLVAYHTGNPAPDLRDYLASRLPDHLIPSAFTHLDALPTSPNGKVDRRALPAPDLSATTTYRPRPPPSRKPSPRSGPTSSASTASASTTTSSPSAATPSSPSRSSPEPAARACP</sequence>
<comment type="caution">
    <text evidence="3">The sequence shown here is derived from an EMBL/GenBank/DDBJ whole genome shotgun (WGS) entry which is preliminary data.</text>
</comment>
<dbReference type="PANTHER" id="PTHR45527">
    <property type="entry name" value="NONRIBOSOMAL PEPTIDE SYNTHETASE"/>
    <property type="match status" value="1"/>
</dbReference>
<gene>
    <name evidence="3" type="ORF">ACFQV2_17415</name>
</gene>
<dbReference type="InterPro" id="IPR045851">
    <property type="entry name" value="AMP-bd_C_sf"/>
</dbReference>
<proteinExistence type="predicted"/>
<reference evidence="4" key="1">
    <citation type="journal article" date="2019" name="Int. J. Syst. Evol. Microbiol.">
        <title>The Global Catalogue of Microorganisms (GCM) 10K type strain sequencing project: providing services to taxonomists for standard genome sequencing and annotation.</title>
        <authorList>
            <consortium name="The Broad Institute Genomics Platform"/>
            <consortium name="The Broad Institute Genome Sequencing Center for Infectious Disease"/>
            <person name="Wu L."/>
            <person name="Ma J."/>
        </authorList>
    </citation>
    <scope>NUCLEOTIDE SEQUENCE [LARGE SCALE GENOMIC DNA]</scope>
    <source>
        <strain evidence="4">JCM 17695</strain>
    </source>
</reference>
<dbReference type="InterPro" id="IPR042099">
    <property type="entry name" value="ANL_N_sf"/>
</dbReference>
<evidence type="ECO:0000259" key="2">
    <source>
        <dbReference type="Pfam" id="PF13193"/>
    </source>
</evidence>
<protein>
    <recommendedName>
        <fullName evidence="2">AMP-binding enzyme C-terminal domain-containing protein</fullName>
    </recommendedName>
</protein>
<organism evidence="3 4">
    <name type="scientific">Actinokineospora soli</name>
    <dbReference type="NCBI Taxonomy" id="1048753"/>
    <lineage>
        <taxon>Bacteria</taxon>
        <taxon>Bacillati</taxon>
        <taxon>Actinomycetota</taxon>
        <taxon>Actinomycetes</taxon>
        <taxon>Pseudonocardiales</taxon>
        <taxon>Pseudonocardiaceae</taxon>
        <taxon>Actinokineospora</taxon>
    </lineage>
</organism>
<dbReference type="Proteomes" id="UP001596512">
    <property type="component" value="Unassembled WGS sequence"/>
</dbReference>
<feature type="region of interest" description="Disordered" evidence="1">
    <location>
        <begin position="100"/>
        <end position="177"/>
    </location>
</feature>
<feature type="compositionally biased region" description="Low complexity" evidence="1">
    <location>
        <begin position="136"/>
        <end position="177"/>
    </location>
</feature>
<keyword evidence="4" id="KW-1185">Reference proteome</keyword>
<dbReference type="EMBL" id="JBHTEY010000004">
    <property type="protein sequence ID" value="MFC7615025.1"/>
    <property type="molecule type" value="Genomic_DNA"/>
</dbReference>
<feature type="domain" description="AMP-binding enzyme C-terminal" evidence="2">
    <location>
        <begin position="37"/>
        <end position="107"/>
    </location>
</feature>
<dbReference type="SUPFAM" id="SSF56801">
    <property type="entry name" value="Acetyl-CoA synthetase-like"/>
    <property type="match status" value="1"/>
</dbReference>
<accession>A0ABW2TPU0</accession>
<evidence type="ECO:0000313" key="3">
    <source>
        <dbReference type="EMBL" id="MFC7615025.1"/>
    </source>
</evidence>
<dbReference type="Gene3D" id="3.40.50.12780">
    <property type="entry name" value="N-terminal domain of ligase-like"/>
    <property type="match status" value="1"/>
</dbReference>
<evidence type="ECO:0000256" key="1">
    <source>
        <dbReference type="SAM" id="MobiDB-lite"/>
    </source>
</evidence>